<comment type="caution">
    <text evidence="10">The sequence shown here is derived from an EMBL/GenBank/DDBJ whole genome shotgun (WGS) entry which is preliminary data.</text>
</comment>
<protein>
    <submittedName>
        <fullName evidence="10">NCS2 family permease</fullName>
    </submittedName>
</protein>
<evidence type="ECO:0000256" key="9">
    <source>
        <dbReference type="SAM" id="Phobius"/>
    </source>
</evidence>
<feature type="transmembrane region" description="Helical" evidence="9">
    <location>
        <begin position="193"/>
        <end position="212"/>
    </location>
</feature>
<feature type="transmembrane region" description="Helical" evidence="9">
    <location>
        <begin position="423"/>
        <end position="441"/>
    </location>
</feature>
<dbReference type="PANTHER" id="PTHR43337">
    <property type="entry name" value="XANTHINE/URACIL PERMEASE C887.17-RELATED"/>
    <property type="match status" value="1"/>
</dbReference>
<feature type="transmembrane region" description="Helical" evidence="9">
    <location>
        <begin position="378"/>
        <end position="411"/>
    </location>
</feature>
<dbReference type="PANTHER" id="PTHR43337:SF1">
    <property type="entry name" value="XANTHINE_URACIL PERMEASE C887.17-RELATED"/>
    <property type="match status" value="1"/>
</dbReference>
<evidence type="ECO:0000313" key="10">
    <source>
        <dbReference type="EMBL" id="MDX8418238.1"/>
    </source>
</evidence>
<feature type="transmembrane region" description="Helical" evidence="9">
    <location>
        <begin position="325"/>
        <end position="347"/>
    </location>
</feature>
<dbReference type="Pfam" id="PF00860">
    <property type="entry name" value="Xan_ur_permease"/>
    <property type="match status" value="1"/>
</dbReference>
<keyword evidence="3 8" id="KW-0813">Transport</keyword>
<feature type="transmembrane region" description="Helical" evidence="9">
    <location>
        <begin position="166"/>
        <end position="186"/>
    </location>
</feature>
<keyword evidence="11" id="KW-1185">Reference proteome</keyword>
<accession>A0ABU4WPN3</accession>
<evidence type="ECO:0000256" key="2">
    <source>
        <dbReference type="ARBA" id="ARBA00005697"/>
    </source>
</evidence>
<feature type="transmembrane region" description="Helical" evidence="9">
    <location>
        <begin position="100"/>
        <end position="118"/>
    </location>
</feature>
<sequence>MEKLFKLSEKNTNVKTEILAGLTTFLAMAYILGVNPAILHDAGMDINAVFLATALASGITTLIMGLLANYPVALSAGMGVNALFAYTICGAMGYSWQAALAAVLISGVIFLVISVTGIRKKIIDAIPMQLKFAIGAGIGFFVAFVGLKNAGIIVANQSTYVALGNFSEPTVLLALFGIIITIALVAKKVPAGVFVGMVITAIIGIILGAMGIKGMPSLPDHAFTTTFEMSTFGACFSGFGELFKNPLSAFVIIFSFLFVDFFDTAGTLISVGNEVGLVTPDGELIDAEKALFTDAFGTCLGAVFGTSTITSFVESTSGVGVGGRTGLTACTTGVLFLLSIFISPIILSAVTNAVTAPALVVVGILMASQLGGIDWDNIIFTCAGFITILFMILSYSISNGIAMGFISYTVAMVACGKAKEVHPTVWVLLVIFVIYFATPNFM</sequence>
<dbReference type="Proteomes" id="UP001285244">
    <property type="component" value="Unassembled WGS sequence"/>
</dbReference>
<keyword evidence="7 8" id="KW-0472">Membrane</keyword>
<keyword evidence="5 8" id="KW-0812">Transmembrane</keyword>
<evidence type="ECO:0000256" key="4">
    <source>
        <dbReference type="ARBA" id="ARBA00022475"/>
    </source>
</evidence>
<evidence type="ECO:0000256" key="1">
    <source>
        <dbReference type="ARBA" id="ARBA00004651"/>
    </source>
</evidence>
<dbReference type="EMBL" id="JALBUS010000021">
    <property type="protein sequence ID" value="MDX8418238.1"/>
    <property type="molecule type" value="Genomic_DNA"/>
</dbReference>
<evidence type="ECO:0000256" key="3">
    <source>
        <dbReference type="ARBA" id="ARBA00022448"/>
    </source>
</evidence>
<evidence type="ECO:0000256" key="6">
    <source>
        <dbReference type="ARBA" id="ARBA00022989"/>
    </source>
</evidence>
<dbReference type="InterPro" id="IPR026033">
    <property type="entry name" value="Azg-like_bact_archaea"/>
</dbReference>
<dbReference type="RefSeq" id="WP_320326487.1">
    <property type="nucleotide sequence ID" value="NZ_JALBUS010000021.1"/>
</dbReference>
<dbReference type="InterPro" id="IPR045018">
    <property type="entry name" value="Azg-like"/>
</dbReference>
<evidence type="ECO:0000256" key="7">
    <source>
        <dbReference type="ARBA" id="ARBA00023136"/>
    </source>
</evidence>
<evidence type="ECO:0000256" key="8">
    <source>
        <dbReference type="PIRNR" id="PIRNR005353"/>
    </source>
</evidence>
<comment type="subcellular location">
    <subcellularLocation>
        <location evidence="1 8">Cell membrane</location>
        <topology evidence="1 8">Multi-pass membrane protein</topology>
    </subcellularLocation>
</comment>
<evidence type="ECO:0000313" key="11">
    <source>
        <dbReference type="Proteomes" id="UP001285244"/>
    </source>
</evidence>
<keyword evidence="4 8" id="KW-1003">Cell membrane</keyword>
<organism evidence="10 11">
    <name type="scientific">Absicoccus intestinalis</name>
    <dbReference type="NCBI Taxonomy" id="2926319"/>
    <lineage>
        <taxon>Bacteria</taxon>
        <taxon>Bacillati</taxon>
        <taxon>Bacillota</taxon>
        <taxon>Erysipelotrichia</taxon>
        <taxon>Erysipelotrichales</taxon>
        <taxon>Erysipelotrichaceae</taxon>
        <taxon>Absicoccus</taxon>
    </lineage>
</organism>
<keyword evidence="6 8" id="KW-1133">Transmembrane helix</keyword>
<feature type="transmembrane region" description="Helical" evidence="9">
    <location>
        <begin position="130"/>
        <end position="154"/>
    </location>
</feature>
<evidence type="ECO:0000256" key="5">
    <source>
        <dbReference type="ARBA" id="ARBA00022692"/>
    </source>
</evidence>
<dbReference type="InterPro" id="IPR006043">
    <property type="entry name" value="NCS2"/>
</dbReference>
<comment type="similarity">
    <text evidence="2 8">Belongs to the nucleobase:cation symporter-2 (NCS2) (TC 2.A.40) family. Azg-like subfamily.</text>
</comment>
<feature type="transmembrane region" description="Helical" evidence="9">
    <location>
        <begin position="46"/>
        <end position="67"/>
    </location>
</feature>
<feature type="transmembrane region" description="Helical" evidence="9">
    <location>
        <begin position="247"/>
        <end position="271"/>
    </location>
</feature>
<dbReference type="PIRSF" id="PIRSF005353">
    <property type="entry name" value="PbuG"/>
    <property type="match status" value="1"/>
</dbReference>
<name>A0ABU4WPN3_9FIRM</name>
<feature type="transmembrane region" description="Helical" evidence="9">
    <location>
        <begin position="20"/>
        <end position="40"/>
    </location>
</feature>
<feature type="transmembrane region" description="Helical" evidence="9">
    <location>
        <begin position="354"/>
        <end position="372"/>
    </location>
</feature>
<proteinExistence type="inferred from homology"/>
<reference evidence="10 11" key="1">
    <citation type="submission" date="2022-03" db="EMBL/GenBank/DDBJ databases">
        <title>Novel taxa within the pig intestine.</title>
        <authorList>
            <person name="Wylensek D."/>
            <person name="Bishof K."/>
            <person name="Afrizal A."/>
            <person name="Clavel T."/>
        </authorList>
    </citation>
    <scope>NUCLEOTIDE SEQUENCE [LARGE SCALE GENOMIC DNA]</scope>
    <source>
        <strain evidence="10 11">Cla-KB-P134</strain>
    </source>
</reference>
<gene>
    <name evidence="10" type="ORF">MOZ64_10375</name>
</gene>